<name>A0A0M0JDA5_9EUKA</name>
<dbReference type="SUPFAM" id="SSF101690">
    <property type="entry name" value="PAZ domain"/>
    <property type="match status" value="1"/>
</dbReference>
<dbReference type="SUPFAM" id="SSF46785">
    <property type="entry name" value="Winged helix' DNA-binding domain"/>
    <property type="match status" value="1"/>
</dbReference>
<dbReference type="PRINTS" id="PR00302">
    <property type="entry name" value="LUPUSLA"/>
</dbReference>
<accession>A0A0M0JDA5</accession>
<dbReference type="GO" id="GO:1990904">
    <property type="term" value="C:ribonucleoprotein complex"/>
    <property type="evidence" value="ECO:0007669"/>
    <property type="project" value="InterPro"/>
</dbReference>
<evidence type="ECO:0000259" key="6">
    <source>
        <dbReference type="PROSITE" id="PS50961"/>
    </source>
</evidence>
<dbReference type="Gene3D" id="1.10.10.10">
    <property type="entry name" value="Winged helix-like DNA-binding domain superfamily/Winged helix DNA-binding domain"/>
    <property type="match status" value="1"/>
</dbReference>
<evidence type="ECO:0000313" key="7">
    <source>
        <dbReference type="EMBL" id="KOO24564.1"/>
    </source>
</evidence>
<evidence type="ECO:0000313" key="8">
    <source>
        <dbReference type="Proteomes" id="UP000037460"/>
    </source>
</evidence>
<evidence type="ECO:0000256" key="4">
    <source>
        <dbReference type="PROSITE-ProRule" id="PRU00332"/>
    </source>
</evidence>
<evidence type="ECO:0000256" key="5">
    <source>
        <dbReference type="SAM" id="MobiDB-lite"/>
    </source>
</evidence>
<proteinExistence type="predicted"/>
<dbReference type="InterPro" id="IPR036390">
    <property type="entry name" value="WH_DNA-bd_sf"/>
</dbReference>
<evidence type="ECO:0000256" key="1">
    <source>
        <dbReference type="ARBA" id="ARBA00004123"/>
    </source>
</evidence>
<dbReference type="SUPFAM" id="SSF54928">
    <property type="entry name" value="RNA-binding domain, RBD"/>
    <property type="match status" value="1"/>
</dbReference>
<evidence type="ECO:0000256" key="3">
    <source>
        <dbReference type="ARBA" id="ARBA00023242"/>
    </source>
</evidence>
<feature type="region of interest" description="Disordered" evidence="5">
    <location>
        <begin position="209"/>
        <end position="247"/>
    </location>
</feature>
<protein>
    <submittedName>
        <fullName evidence="7">La-related protein 1b</fullName>
    </submittedName>
</protein>
<dbReference type="GO" id="GO:0006396">
    <property type="term" value="P:RNA processing"/>
    <property type="evidence" value="ECO:0007669"/>
    <property type="project" value="InterPro"/>
</dbReference>
<comment type="subcellular location">
    <subcellularLocation>
        <location evidence="1">Nucleus</location>
    </subcellularLocation>
</comment>
<dbReference type="InterPro" id="IPR045180">
    <property type="entry name" value="La_dom_prot"/>
</dbReference>
<keyword evidence="3" id="KW-0539">Nucleus</keyword>
<dbReference type="InterPro" id="IPR036388">
    <property type="entry name" value="WH-like_DNA-bd_sf"/>
</dbReference>
<dbReference type="Pfam" id="PF05383">
    <property type="entry name" value="La"/>
    <property type="match status" value="1"/>
</dbReference>
<dbReference type="InterPro" id="IPR014886">
    <property type="entry name" value="La_xRRM"/>
</dbReference>
<dbReference type="InterPro" id="IPR002344">
    <property type="entry name" value="Lupus_La"/>
</dbReference>
<reference evidence="8" key="1">
    <citation type="journal article" date="2015" name="PLoS Genet.">
        <title>Genome Sequence and Transcriptome Analyses of Chrysochromulina tobin: Metabolic Tools for Enhanced Algal Fitness in the Prominent Order Prymnesiales (Haptophyceae).</title>
        <authorList>
            <person name="Hovde B.T."/>
            <person name="Deodato C.R."/>
            <person name="Hunsperger H.M."/>
            <person name="Ryken S.A."/>
            <person name="Yost W."/>
            <person name="Jha R.K."/>
            <person name="Patterson J."/>
            <person name="Monnat R.J. Jr."/>
            <person name="Barlow S.B."/>
            <person name="Starkenburg S.R."/>
            <person name="Cattolico R.A."/>
        </authorList>
    </citation>
    <scope>NUCLEOTIDE SEQUENCE</scope>
    <source>
        <strain evidence="8">CCMP291</strain>
    </source>
</reference>
<dbReference type="OrthoDB" id="340227at2759"/>
<dbReference type="InterPro" id="IPR035979">
    <property type="entry name" value="RBD_domain_sf"/>
</dbReference>
<feature type="compositionally biased region" description="Low complexity" evidence="5">
    <location>
        <begin position="216"/>
        <end position="229"/>
    </location>
</feature>
<keyword evidence="8" id="KW-1185">Reference proteome</keyword>
<dbReference type="InterPro" id="IPR036085">
    <property type="entry name" value="PAZ_dom_sf"/>
</dbReference>
<gene>
    <name evidence="7" type="ORF">Ctob_003060</name>
</gene>
<comment type="caution">
    <text evidence="7">The sequence shown here is derived from an EMBL/GenBank/DDBJ whole genome shotgun (WGS) entry which is preliminary data.</text>
</comment>
<evidence type="ECO:0000256" key="2">
    <source>
        <dbReference type="ARBA" id="ARBA00022884"/>
    </source>
</evidence>
<dbReference type="Gene3D" id="3.30.70.330">
    <property type="match status" value="1"/>
</dbReference>
<dbReference type="EMBL" id="JWZX01003080">
    <property type="protein sequence ID" value="KOO24564.1"/>
    <property type="molecule type" value="Genomic_DNA"/>
</dbReference>
<dbReference type="AlphaFoldDB" id="A0A0M0JDA5"/>
<sequence length="436" mass="47497">MTSISGAVRSVDDRTKQNLLRQIEYYFSDLSLPYDDFLKSQMDASGAIPVAVLASSPRVISMCEAVDLDLECDREAVLLEILKESDSVRVVEDTKLQRVWPMPDADPSAARSAYLSGVNRDWDEAKMRERLSASKDAESFLPVVSMRRLRDVQRDRAYTGQWYIECESEAKAAALVAAATKGSAGVPCNKAKHLQDFFDKQKETILEQKQKRALKAASGEPSASAASGAKRAREEEEEPVDDEAKRQRAEADLATLLKVESIGPDASRETISALCEPHGKVAFIEFERGLSEAMLRFESAESATQVLEALSGAGTDVGGAVATFFHQCELGRQFFAGRLLRPDGQLDAAFVGAEKLKLHVAQAALDGSPMGVDDFSEPVLKVLKGIKISSTHCRRTFTLRDIDTELCSASMFPWVDADGNETAMSVAAFARAAAVA</sequence>
<dbReference type="GO" id="GO:0005634">
    <property type="term" value="C:nucleus"/>
    <property type="evidence" value="ECO:0007669"/>
    <property type="project" value="UniProtKB-SubCell"/>
</dbReference>
<dbReference type="GO" id="GO:0003729">
    <property type="term" value="F:mRNA binding"/>
    <property type="evidence" value="ECO:0007669"/>
    <property type="project" value="TreeGrafter"/>
</dbReference>
<organism evidence="7 8">
    <name type="scientific">Chrysochromulina tobinii</name>
    <dbReference type="NCBI Taxonomy" id="1460289"/>
    <lineage>
        <taxon>Eukaryota</taxon>
        <taxon>Haptista</taxon>
        <taxon>Haptophyta</taxon>
        <taxon>Prymnesiophyceae</taxon>
        <taxon>Prymnesiales</taxon>
        <taxon>Chrysochromulinaceae</taxon>
        <taxon>Chrysochromulina</taxon>
    </lineage>
</organism>
<dbReference type="SMART" id="SM00715">
    <property type="entry name" value="LA"/>
    <property type="match status" value="1"/>
</dbReference>
<dbReference type="PANTHER" id="PTHR22792">
    <property type="entry name" value="LUPUS LA PROTEIN-RELATED"/>
    <property type="match status" value="1"/>
</dbReference>
<feature type="domain" description="HTH La-type RNA-binding" evidence="6">
    <location>
        <begin position="9"/>
        <end position="98"/>
    </location>
</feature>
<dbReference type="PROSITE" id="PS50961">
    <property type="entry name" value="HTH_LA"/>
    <property type="match status" value="1"/>
</dbReference>
<dbReference type="PANTHER" id="PTHR22792:SF140">
    <property type="entry name" value="ACHILLES, ISOFORM A"/>
    <property type="match status" value="1"/>
</dbReference>
<dbReference type="InterPro" id="IPR006630">
    <property type="entry name" value="La_HTH"/>
</dbReference>
<dbReference type="Proteomes" id="UP000037460">
    <property type="component" value="Unassembled WGS sequence"/>
</dbReference>
<dbReference type="CDD" id="cd07323">
    <property type="entry name" value="LAM"/>
    <property type="match status" value="1"/>
</dbReference>
<dbReference type="InterPro" id="IPR012677">
    <property type="entry name" value="Nucleotide-bd_a/b_plait_sf"/>
</dbReference>
<keyword evidence="2 4" id="KW-0694">RNA-binding</keyword>
<dbReference type="Pfam" id="PF08777">
    <property type="entry name" value="RRM_3"/>
    <property type="match status" value="1"/>
</dbReference>